<dbReference type="SUPFAM" id="SSF50022">
    <property type="entry name" value="ISP domain"/>
    <property type="match status" value="1"/>
</dbReference>
<keyword evidence="3" id="KW-0934">Plastid</keyword>
<dbReference type="PANTHER" id="PTHR21266">
    <property type="entry name" value="IRON-SULFUR DOMAIN CONTAINING PROTEIN"/>
    <property type="match status" value="1"/>
</dbReference>
<evidence type="ECO:0000256" key="5">
    <source>
        <dbReference type="ARBA" id="ARBA00022723"/>
    </source>
</evidence>
<evidence type="ECO:0000256" key="4">
    <source>
        <dbReference type="ARBA" id="ARBA00022714"/>
    </source>
</evidence>
<evidence type="ECO:0000313" key="11">
    <source>
        <dbReference type="EMBL" id="CAK9215818.1"/>
    </source>
</evidence>
<comment type="subcellular location">
    <subcellularLocation>
        <location evidence="1">Plastid</location>
        <location evidence="1">Chloroplast</location>
    </subcellularLocation>
</comment>
<feature type="compositionally biased region" description="Basic residues" evidence="9">
    <location>
        <begin position="70"/>
        <end position="84"/>
    </location>
</feature>
<evidence type="ECO:0000256" key="8">
    <source>
        <dbReference type="ARBA" id="ARBA00023014"/>
    </source>
</evidence>
<dbReference type="Proteomes" id="UP001497512">
    <property type="component" value="Chromosome 2"/>
</dbReference>
<evidence type="ECO:0000313" key="12">
    <source>
        <dbReference type="Proteomes" id="UP001497512"/>
    </source>
</evidence>
<reference evidence="11" key="1">
    <citation type="submission" date="2024-02" db="EMBL/GenBank/DDBJ databases">
        <authorList>
            <consortium name="ELIXIR-Norway"/>
            <consortium name="Elixir Norway"/>
        </authorList>
    </citation>
    <scope>NUCLEOTIDE SEQUENCE</scope>
</reference>
<accession>A0ABP0U968</accession>
<dbReference type="InterPro" id="IPR036922">
    <property type="entry name" value="Rieske_2Fe-2S_sf"/>
</dbReference>
<dbReference type="Pfam" id="PF08417">
    <property type="entry name" value="PaO"/>
    <property type="match status" value="1"/>
</dbReference>
<organism evidence="11 12">
    <name type="scientific">Sphagnum troendelagicum</name>
    <dbReference type="NCBI Taxonomy" id="128251"/>
    <lineage>
        <taxon>Eukaryota</taxon>
        <taxon>Viridiplantae</taxon>
        <taxon>Streptophyta</taxon>
        <taxon>Embryophyta</taxon>
        <taxon>Bryophyta</taxon>
        <taxon>Sphagnophytina</taxon>
        <taxon>Sphagnopsida</taxon>
        <taxon>Sphagnales</taxon>
        <taxon>Sphagnaceae</taxon>
        <taxon>Sphagnum</taxon>
    </lineage>
</organism>
<dbReference type="InterPro" id="IPR013626">
    <property type="entry name" value="PaO"/>
</dbReference>
<proteinExistence type="predicted"/>
<keyword evidence="6" id="KW-0809">Transit peptide</keyword>
<dbReference type="Gene3D" id="3.90.380.10">
    <property type="entry name" value="Naphthalene 1,2-dioxygenase Alpha Subunit, Chain A, domain 1"/>
    <property type="match status" value="1"/>
</dbReference>
<dbReference type="PROSITE" id="PS51296">
    <property type="entry name" value="RIESKE"/>
    <property type="match status" value="1"/>
</dbReference>
<name>A0ABP0U968_9BRYO</name>
<protein>
    <recommendedName>
        <fullName evidence="10">Rieske domain-containing protein</fullName>
    </recommendedName>
</protein>
<evidence type="ECO:0000256" key="9">
    <source>
        <dbReference type="SAM" id="MobiDB-lite"/>
    </source>
</evidence>
<feature type="region of interest" description="Disordered" evidence="9">
    <location>
        <begin position="70"/>
        <end position="142"/>
    </location>
</feature>
<keyword evidence="4" id="KW-0001">2Fe-2S</keyword>
<dbReference type="InterPro" id="IPR050584">
    <property type="entry name" value="Cholesterol_7-desaturase"/>
</dbReference>
<dbReference type="EMBL" id="OZ019894">
    <property type="protein sequence ID" value="CAK9215818.1"/>
    <property type="molecule type" value="Genomic_DNA"/>
</dbReference>
<dbReference type="Gene3D" id="2.102.10.10">
    <property type="entry name" value="Rieske [2Fe-2S] iron-sulphur domain"/>
    <property type="match status" value="1"/>
</dbReference>
<dbReference type="CDD" id="cd03480">
    <property type="entry name" value="Rieske_RO_Alpha_PaO"/>
    <property type="match status" value="1"/>
</dbReference>
<evidence type="ECO:0000259" key="10">
    <source>
        <dbReference type="PROSITE" id="PS51296"/>
    </source>
</evidence>
<sequence>MAVVAGSVFLSPFTSAATGENRGDVHLPRATVRALVSFSRFGTRGWSSTEVLSIEQSASFVRGLGRTKLSSKRSPRLGSKRFAKAHGEGKQIGPVSATMAPPRPSLNPEKGAEEENDDGESVGTRDVVEDENIQETPEKGEEEAAFVWRENWYPVSLIEDLDPSVPTPFQLLGRELVVWKDQQGEWRVFEDKCPHRLAPLSEGRLDESGMLQCSYHGWSFKGDGSCGAIPQAASEGPEAKARFSPRACAITYPTLVSQGLLFVWPDEKGLEKASVTPPPMLPPEFDDPNYSSVTIQRDLYYGYDTLMENVSDPSHIDFAHHKVTGRRDRAKPLPFKVEKSGPWGFKGANNDTPKITAGFYPPCYYYNKIELPVKLPFIGEKNWEILICSFNIPMAPGKTRSIVCSARNFFRFTMPGPAWWQLVPRWHEHWTSNKVYDGDMIVLQGQEKGFLAQGGDVNAQYSKFTFTPTQADRFVLAFRNWLRKHGKSQPDWFPEANLSQPLPSTVLSKYEMLDRYEQHTLKCASCRTALEGFRTWQKVFWGSTIILAAGAGVPPDLALRALLAVGSISSAALAYILKEKEKNFIFTDYNHSKID</sequence>
<evidence type="ECO:0000256" key="1">
    <source>
        <dbReference type="ARBA" id="ARBA00004229"/>
    </source>
</evidence>
<dbReference type="Pfam" id="PF00355">
    <property type="entry name" value="Rieske"/>
    <property type="match status" value="1"/>
</dbReference>
<keyword evidence="7" id="KW-0408">Iron</keyword>
<dbReference type="InterPro" id="IPR017941">
    <property type="entry name" value="Rieske_2Fe-2S"/>
</dbReference>
<feature type="domain" description="Rieske" evidence="10">
    <location>
        <begin position="152"/>
        <end position="263"/>
    </location>
</feature>
<evidence type="ECO:0000256" key="2">
    <source>
        <dbReference type="ARBA" id="ARBA00022528"/>
    </source>
</evidence>
<keyword evidence="8" id="KW-0411">Iron-sulfur</keyword>
<keyword evidence="2" id="KW-0150">Chloroplast</keyword>
<keyword evidence="12" id="KW-1185">Reference proteome</keyword>
<evidence type="ECO:0000256" key="7">
    <source>
        <dbReference type="ARBA" id="ARBA00023004"/>
    </source>
</evidence>
<evidence type="ECO:0000256" key="6">
    <source>
        <dbReference type="ARBA" id="ARBA00022946"/>
    </source>
</evidence>
<dbReference type="PANTHER" id="PTHR21266:SF24">
    <property type="entry name" value="PHEOPHORBIDE A OXYGENASE, CHLOROPLASTIC"/>
    <property type="match status" value="1"/>
</dbReference>
<evidence type="ECO:0000256" key="3">
    <source>
        <dbReference type="ARBA" id="ARBA00022640"/>
    </source>
</evidence>
<gene>
    <name evidence="11" type="ORF">CSSPTR1EN2_LOCUS12967</name>
</gene>
<dbReference type="SUPFAM" id="SSF55961">
    <property type="entry name" value="Bet v1-like"/>
    <property type="match status" value="1"/>
</dbReference>
<keyword evidence="5" id="KW-0479">Metal-binding</keyword>